<evidence type="ECO:0000256" key="1">
    <source>
        <dbReference type="ARBA" id="ARBA00010923"/>
    </source>
</evidence>
<keyword evidence="6" id="KW-1185">Reference proteome</keyword>
<evidence type="ECO:0000313" key="6">
    <source>
        <dbReference type="Proteomes" id="UP000198226"/>
    </source>
</evidence>
<dbReference type="SUPFAM" id="SSF116734">
    <property type="entry name" value="DNA methylase specificity domain"/>
    <property type="match status" value="2"/>
</dbReference>
<protein>
    <submittedName>
        <fullName evidence="5">Type I restriction enzyme, S subunit</fullName>
    </submittedName>
</protein>
<dbReference type="REBASE" id="158012">
    <property type="entry name" value="S.Mri44983ORF3468P"/>
</dbReference>
<dbReference type="GO" id="GO:0003677">
    <property type="term" value="F:DNA binding"/>
    <property type="evidence" value="ECO:0007669"/>
    <property type="project" value="UniProtKB-KW"/>
</dbReference>
<name>A0A1C5JGZ2_9ACTN</name>
<feature type="domain" description="Type I restriction modification DNA specificity" evidence="4">
    <location>
        <begin position="90"/>
        <end position="165"/>
    </location>
</feature>
<evidence type="ECO:0000313" key="5">
    <source>
        <dbReference type="EMBL" id="SCG69837.1"/>
    </source>
</evidence>
<keyword evidence="3" id="KW-0238">DNA-binding</keyword>
<accession>A0A1C5JGZ2</accession>
<dbReference type="AlphaFoldDB" id="A0A1C5JGZ2"/>
<proteinExistence type="inferred from homology"/>
<comment type="similarity">
    <text evidence="1">Belongs to the type-I restriction system S methylase family.</text>
</comment>
<dbReference type="InterPro" id="IPR044946">
    <property type="entry name" value="Restrct_endonuc_typeI_TRD_sf"/>
</dbReference>
<sequence length="397" mass="44304">MSQLMHRVLRDLIVPVSTWNPRQSEDENFNYIDLGAVDQARKLITAARLTRTKEAPSRARQIVSAGDVLVSTVRPNLNGVAVVPGELDGATASTGFCVLRPNAALNTRFLFHWVKSPGFVADMVRKATGASYPAISDRIIHESSLPLPSLPEQRRIAAVLDQADGLLAKRCEALVQIDRLAESIFLELLGRYYANGASWNDSLHLGQVAEVSSGITKGRKPPQASLRAVPYLAVVNVQEKRLELSNVKQIEATEQEIERYRLHEDDLLLTEGGDPDKLGRGSLWNNELPEAIHQNHIFRVRITAGEKVDPVYLSYFVSSDRGKQYFLRSAKQTTGIASINMAQLRRFPLLLPPIEVQQEFARRVRVAQQLRTRQRASLAELDALFASLQDRAFRGLL</sequence>
<organism evidence="5 6">
    <name type="scientific">Micromonospora rifamycinica</name>
    <dbReference type="NCBI Taxonomy" id="291594"/>
    <lineage>
        <taxon>Bacteria</taxon>
        <taxon>Bacillati</taxon>
        <taxon>Actinomycetota</taxon>
        <taxon>Actinomycetes</taxon>
        <taxon>Micromonosporales</taxon>
        <taxon>Micromonosporaceae</taxon>
        <taxon>Micromonospora</taxon>
    </lineage>
</organism>
<evidence type="ECO:0000256" key="3">
    <source>
        <dbReference type="ARBA" id="ARBA00023125"/>
    </source>
</evidence>
<dbReference type="Pfam" id="PF01420">
    <property type="entry name" value="Methylase_S"/>
    <property type="match status" value="2"/>
</dbReference>
<feature type="domain" description="Type I restriction modification DNA specificity" evidence="4">
    <location>
        <begin position="204"/>
        <end position="363"/>
    </location>
</feature>
<dbReference type="GO" id="GO:0009307">
    <property type="term" value="P:DNA restriction-modification system"/>
    <property type="evidence" value="ECO:0007669"/>
    <property type="project" value="UniProtKB-KW"/>
</dbReference>
<dbReference type="InterPro" id="IPR000055">
    <property type="entry name" value="Restrct_endonuc_typeI_TRD"/>
</dbReference>
<dbReference type="Gene3D" id="3.90.220.20">
    <property type="entry name" value="DNA methylase specificity domains"/>
    <property type="match status" value="2"/>
</dbReference>
<dbReference type="CDD" id="cd17253">
    <property type="entry name" value="RMtype1_S_Eco933I-TRD2-CR2_like"/>
    <property type="match status" value="1"/>
</dbReference>
<dbReference type="InterPro" id="IPR052021">
    <property type="entry name" value="Type-I_RS_S_subunit"/>
</dbReference>
<dbReference type="RefSeq" id="WP_197699991.1">
    <property type="nucleotide sequence ID" value="NZ_LRMV01000042.1"/>
</dbReference>
<dbReference type="PANTHER" id="PTHR30408:SF12">
    <property type="entry name" value="TYPE I RESTRICTION ENZYME MJAVIII SPECIFICITY SUBUNIT"/>
    <property type="match status" value="1"/>
</dbReference>
<dbReference type="PANTHER" id="PTHR30408">
    <property type="entry name" value="TYPE-1 RESTRICTION ENZYME ECOKI SPECIFICITY PROTEIN"/>
    <property type="match status" value="1"/>
</dbReference>
<evidence type="ECO:0000256" key="2">
    <source>
        <dbReference type="ARBA" id="ARBA00022747"/>
    </source>
</evidence>
<keyword evidence="2" id="KW-0680">Restriction system</keyword>
<dbReference type="Proteomes" id="UP000198226">
    <property type="component" value="Chromosome I"/>
</dbReference>
<dbReference type="EMBL" id="LT607752">
    <property type="protein sequence ID" value="SCG69837.1"/>
    <property type="molecule type" value="Genomic_DNA"/>
</dbReference>
<reference evidence="6" key="1">
    <citation type="submission" date="2016-06" db="EMBL/GenBank/DDBJ databases">
        <authorList>
            <person name="Varghese N."/>
            <person name="Submissions Spin"/>
        </authorList>
    </citation>
    <scope>NUCLEOTIDE SEQUENCE [LARGE SCALE GENOMIC DNA]</scope>
    <source>
        <strain evidence="6">DSM 44983</strain>
    </source>
</reference>
<evidence type="ECO:0000259" key="4">
    <source>
        <dbReference type="Pfam" id="PF01420"/>
    </source>
</evidence>
<gene>
    <name evidence="5" type="ORF">GA0070623_3467</name>
</gene>